<dbReference type="SUPFAM" id="SSF53448">
    <property type="entry name" value="Nucleotide-diphospho-sugar transferases"/>
    <property type="match status" value="1"/>
</dbReference>
<organism evidence="2">
    <name type="scientific">marine metagenome</name>
    <dbReference type="NCBI Taxonomy" id="408172"/>
    <lineage>
        <taxon>unclassified sequences</taxon>
        <taxon>metagenomes</taxon>
        <taxon>ecological metagenomes</taxon>
    </lineage>
</organism>
<sequence length="243" mass="27613">FWPKCLMPISGRPLLEDWLCKISREGISDVLVNVHHHQKHVEKFLARDVFTGWVSSVYEESLLGTAGTLIFNAERFQGSTVFLVHADNWCQCDLSKFIEFHQYQRPSHTAITMMTFRTSTPATCGIVEIDSEGVVQRLHEKVSDPPGNLANGAVYLLEQDVVRSLTQGPKVVDFSKEVLPEFLGRIATWENTGIHRDIGAIQSLLDAQQDLQPVPCWPDTDEWMHDFRNNPVHEQLNIAIKHV</sequence>
<dbReference type="InterPro" id="IPR005835">
    <property type="entry name" value="NTP_transferase_dom"/>
</dbReference>
<dbReference type="Gene3D" id="3.90.550.10">
    <property type="entry name" value="Spore Coat Polysaccharide Biosynthesis Protein SpsA, Chain A"/>
    <property type="match status" value="1"/>
</dbReference>
<proteinExistence type="predicted"/>
<reference evidence="2" key="1">
    <citation type="submission" date="2018-05" db="EMBL/GenBank/DDBJ databases">
        <authorList>
            <person name="Lanie J.A."/>
            <person name="Ng W.-L."/>
            <person name="Kazmierczak K.M."/>
            <person name="Andrzejewski T.M."/>
            <person name="Davidsen T.M."/>
            <person name="Wayne K.J."/>
            <person name="Tettelin H."/>
            <person name="Glass J.I."/>
            <person name="Rusch D."/>
            <person name="Podicherti R."/>
            <person name="Tsui H.-C.T."/>
            <person name="Winkler M.E."/>
        </authorList>
    </citation>
    <scope>NUCLEOTIDE SEQUENCE</scope>
</reference>
<evidence type="ECO:0000313" key="2">
    <source>
        <dbReference type="EMBL" id="SVD09816.1"/>
    </source>
</evidence>
<evidence type="ECO:0000259" key="1">
    <source>
        <dbReference type="Pfam" id="PF00483"/>
    </source>
</evidence>
<feature type="non-terminal residue" evidence="2">
    <location>
        <position position="1"/>
    </location>
</feature>
<dbReference type="AlphaFoldDB" id="A0A382SIX4"/>
<dbReference type="PANTHER" id="PTHR22572">
    <property type="entry name" value="SUGAR-1-PHOSPHATE GUANYL TRANSFERASE"/>
    <property type="match status" value="1"/>
</dbReference>
<protein>
    <recommendedName>
        <fullName evidence="1">Nucleotidyl transferase domain-containing protein</fullName>
    </recommendedName>
</protein>
<dbReference type="Pfam" id="PF00483">
    <property type="entry name" value="NTP_transferase"/>
    <property type="match status" value="1"/>
</dbReference>
<dbReference type="EMBL" id="UINC01129430">
    <property type="protein sequence ID" value="SVD09816.1"/>
    <property type="molecule type" value="Genomic_DNA"/>
</dbReference>
<accession>A0A382SIX4</accession>
<name>A0A382SIX4_9ZZZZ</name>
<dbReference type="InterPro" id="IPR029044">
    <property type="entry name" value="Nucleotide-diphossugar_trans"/>
</dbReference>
<dbReference type="InterPro" id="IPR050486">
    <property type="entry name" value="Mannose-1P_guanyltransferase"/>
</dbReference>
<dbReference type="CDD" id="cd04181">
    <property type="entry name" value="NTP_transferase"/>
    <property type="match status" value="1"/>
</dbReference>
<gene>
    <name evidence="2" type="ORF">METZ01_LOCUS362670</name>
</gene>
<feature type="domain" description="Nucleotidyl transferase" evidence="1">
    <location>
        <begin position="4"/>
        <end position="211"/>
    </location>
</feature>